<gene>
    <name evidence="2" type="ORF">HNP46_006506</name>
</gene>
<feature type="signal peptide" evidence="1">
    <location>
        <begin position="1"/>
        <end position="19"/>
    </location>
</feature>
<feature type="chain" id="PRO_5030590241" evidence="1">
    <location>
        <begin position="20"/>
        <end position="158"/>
    </location>
</feature>
<proteinExistence type="predicted"/>
<evidence type="ECO:0000313" key="2">
    <source>
        <dbReference type="EMBL" id="MBB4867592.1"/>
    </source>
</evidence>
<name>A0A7W7P5S3_PSENT</name>
<organism evidence="2 3">
    <name type="scientific">Pseudomonas nitroreducens</name>
    <dbReference type="NCBI Taxonomy" id="46680"/>
    <lineage>
        <taxon>Bacteria</taxon>
        <taxon>Pseudomonadati</taxon>
        <taxon>Pseudomonadota</taxon>
        <taxon>Gammaproteobacteria</taxon>
        <taxon>Pseudomonadales</taxon>
        <taxon>Pseudomonadaceae</taxon>
        <taxon>Pseudomonas</taxon>
    </lineage>
</organism>
<dbReference type="RefSeq" id="WP_184597264.1">
    <property type="nucleotide sequence ID" value="NZ_JACHLI010000043.1"/>
</dbReference>
<dbReference type="AlphaFoldDB" id="A0A7W7P5S3"/>
<reference evidence="2 3" key="1">
    <citation type="submission" date="2020-08" db="EMBL/GenBank/DDBJ databases">
        <title>Functional genomics of gut bacteria from endangered species of beetles.</title>
        <authorList>
            <person name="Carlos-Shanley C."/>
        </authorList>
    </citation>
    <scope>NUCLEOTIDE SEQUENCE [LARGE SCALE GENOMIC DNA]</scope>
    <source>
        <strain evidence="2 3">S00179</strain>
    </source>
</reference>
<dbReference type="EMBL" id="JACHLI010000043">
    <property type="protein sequence ID" value="MBB4867592.1"/>
    <property type="molecule type" value="Genomic_DNA"/>
</dbReference>
<comment type="caution">
    <text evidence="2">The sequence shown here is derived from an EMBL/GenBank/DDBJ whole genome shotgun (WGS) entry which is preliminary data.</text>
</comment>
<evidence type="ECO:0000256" key="1">
    <source>
        <dbReference type="SAM" id="SignalP"/>
    </source>
</evidence>
<protein>
    <submittedName>
        <fullName evidence="2">Uncharacterized protein</fullName>
    </submittedName>
</protein>
<keyword evidence="1" id="KW-0732">Signal</keyword>
<accession>A0A7W7P5S3</accession>
<evidence type="ECO:0000313" key="3">
    <source>
        <dbReference type="Proteomes" id="UP000566995"/>
    </source>
</evidence>
<dbReference type="Proteomes" id="UP000566995">
    <property type="component" value="Unassembled WGS sequence"/>
</dbReference>
<sequence>MKAFTLILFLAMVPATSFAGMKEALVAWDRQAYAQAGAELINVLSRRGALRQHSIKEIKSLDADLPVQLEGTAAAVLLAKIYGEGLGTRRDQVIAYALLGALARHSPPGDRIALSAQVGIATRMTRLQIARGDNLAKLMDDRPGPAIDLYINEQMPRI</sequence>